<protein>
    <recommendedName>
        <fullName evidence="2">DUF4082 domain-containing protein</fullName>
    </recommendedName>
</protein>
<feature type="compositionally biased region" description="Low complexity" evidence="1">
    <location>
        <begin position="194"/>
        <end position="271"/>
    </location>
</feature>
<dbReference type="InterPro" id="IPR011050">
    <property type="entry name" value="Pectin_lyase_fold/virulence"/>
</dbReference>
<keyword evidence="4" id="KW-1185">Reference proteome</keyword>
<evidence type="ECO:0000256" key="1">
    <source>
        <dbReference type="SAM" id="MobiDB-lite"/>
    </source>
</evidence>
<dbReference type="EMBL" id="JACGWT010000001">
    <property type="protein sequence ID" value="MBA8792697.1"/>
    <property type="molecule type" value="Genomic_DNA"/>
</dbReference>
<evidence type="ECO:0000313" key="4">
    <source>
        <dbReference type="Proteomes" id="UP000523079"/>
    </source>
</evidence>
<feature type="domain" description="DUF4082" evidence="2">
    <location>
        <begin position="30"/>
        <end position="167"/>
    </location>
</feature>
<dbReference type="RefSeq" id="WP_182558312.1">
    <property type="nucleotide sequence ID" value="NZ_JACGWT010000001.1"/>
</dbReference>
<dbReference type="SMART" id="SM00710">
    <property type="entry name" value="PbH1"/>
    <property type="match status" value="4"/>
</dbReference>
<sequence>MITGLLTVASPFVVVERAAAETVSLWSTSAVPQTRTDPDTRSVEVGTRFRTAVAGSLVGIRFYASADNDGPHQVHLWGDDGGVLAQQAVGQADPGWQTVRFDRPIPLRAGSDYVASYVAPHGGYSDDQNSLSPRSPRVSGPLTALAGVYSYGGDMPSQTWNDSSYYVDVIFDPASASTATTTAPSPEPGAGSMAPTAAPTRSVTSSPSATPTNSAPATGASSSSAPATAPSSTQTTTKPATSPTAPSSPATSAKPTSSASTLPTSTSGSSSDGLRLGCALVPSGCGYPDATNTGVPSGTKLVRIPADVSSGSGWSFHDGYLDITGSRTTLSGYAITGDVSVSADDVTIENSSITVGGESFGVAVRHADDLRLDHVEIKPPSTADRLLVGVKDIYGDSNGTTIVDSEISGVSTGIQIGGGTIEDNYIHGLIANDGDHLNGVTSNGSTQQLTIRHNTILNPVSQTDAIGLFQDFGVEANRSIDDNLLGGGGYTLYAGSGTHGTTSGIKITNNRFTASLFPLGGYWGPATAYDRNGSGNTWSGNVWDLTGLPVGTP</sequence>
<evidence type="ECO:0000259" key="2">
    <source>
        <dbReference type="Pfam" id="PF13313"/>
    </source>
</evidence>
<feature type="region of interest" description="Disordered" evidence="1">
    <location>
        <begin position="177"/>
        <end position="273"/>
    </location>
</feature>
<comment type="caution">
    <text evidence="3">The sequence shown here is derived from an EMBL/GenBank/DDBJ whole genome shotgun (WGS) entry which is preliminary data.</text>
</comment>
<reference evidence="3 4" key="1">
    <citation type="submission" date="2020-07" db="EMBL/GenBank/DDBJ databases">
        <title>Sequencing the genomes of 1000 actinobacteria strains.</title>
        <authorList>
            <person name="Klenk H.-P."/>
        </authorList>
    </citation>
    <scope>NUCLEOTIDE SEQUENCE [LARGE SCALE GENOMIC DNA]</scope>
    <source>
        <strain evidence="3 4">DSM 100723</strain>
    </source>
</reference>
<dbReference type="AlphaFoldDB" id="A0A7W3IP84"/>
<organism evidence="3 4">
    <name type="scientific">Microlunatus kandeliicorticis</name>
    <dbReference type="NCBI Taxonomy" id="1759536"/>
    <lineage>
        <taxon>Bacteria</taxon>
        <taxon>Bacillati</taxon>
        <taxon>Actinomycetota</taxon>
        <taxon>Actinomycetes</taxon>
        <taxon>Propionibacteriales</taxon>
        <taxon>Propionibacteriaceae</taxon>
        <taxon>Microlunatus</taxon>
    </lineage>
</organism>
<accession>A0A7W3IP84</accession>
<dbReference type="SUPFAM" id="SSF51126">
    <property type="entry name" value="Pectin lyase-like"/>
    <property type="match status" value="1"/>
</dbReference>
<dbReference type="Pfam" id="PF13313">
    <property type="entry name" value="DUF4082"/>
    <property type="match status" value="1"/>
</dbReference>
<gene>
    <name evidence="3" type="ORF">FHX74_000291</name>
</gene>
<proteinExistence type="predicted"/>
<name>A0A7W3IP84_9ACTN</name>
<evidence type="ECO:0000313" key="3">
    <source>
        <dbReference type="EMBL" id="MBA8792697.1"/>
    </source>
</evidence>
<dbReference type="Proteomes" id="UP000523079">
    <property type="component" value="Unassembled WGS sequence"/>
</dbReference>
<dbReference type="InterPro" id="IPR025141">
    <property type="entry name" value="DUF4082"/>
</dbReference>
<dbReference type="InterPro" id="IPR006626">
    <property type="entry name" value="PbH1"/>
</dbReference>